<dbReference type="EMBL" id="FMUX01000003">
    <property type="protein sequence ID" value="SCY06400.1"/>
    <property type="molecule type" value="Genomic_DNA"/>
</dbReference>
<protein>
    <submittedName>
        <fullName evidence="2">Uncharacterized protein</fullName>
    </submittedName>
</protein>
<accession>A0A1G5CW18</accession>
<sequence length="98" mass="10214">MVFSVLADEPAFEVDLAAMAGGDPSEDGSLVGPEGEWPVVDQVEPPDLLAPDPLSHELGAAITPGLLEKVVRRVVQGMMTEIVSELVTGPGEGMETES</sequence>
<reference evidence="2 3" key="1">
    <citation type="submission" date="2016-10" db="EMBL/GenBank/DDBJ databases">
        <authorList>
            <person name="de Groot N.N."/>
        </authorList>
    </citation>
    <scope>NUCLEOTIDE SEQUENCE [LARGE SCALE GENOMIC DNA]</scope>
    <source>
        <strain evidence="2 3">AA1</strain>
    </source>
</reference>
<evidence type="ECO:0000256" key="1">
    <source>
        <dbReference type="SAM" id="MobiDB-lite"/>
    </source>
</evidence>
<feature type="region of interest" description="Disordered" evidence="1">
    <location>
        <begin position="20"/>
        <end position="41"/>
    </location>
</feature>
<keyword evidence="3" id="KW-1185">Reference proteome</keyword>
<evidence type="ECO:0000313" key="2">
    <source>
        <dbReference type="EMBL" id="SCY06400.1"/>
    </source>
</evidence>
<name>A0A1G5CW18_9BACT</name>
<gene>
    <name evidence="2" type="ORF">SAMN05216233_103235</name>
</gene>
<dbReference type="Proteomes" id="UP000198870">
    <property type="component" value="Unassembled WGS sequence"/>
</dbReference>
<evidence type="ECO:0000313" key="3">
    <source>
        <dbReference type="Proteomes" id="UP000198870"/>
    </source>
</evidence>
<dbReference type="AlphaFoldDB" id="A0A1G5CW18"/>
<proteinExistence type="predicted"/>
<organism evidence="2 3">
    <name type="scientific">Desulfoluna spongiiphila</name>
    <dbReference type="NCBI Taxonomy" id="419481"/>
    <lineage>
        <taxon>Bacteria</taxon>
        <taxon>Pseudomonadati</taxon>
        <taxon>Thermodesulfobacteriota</taxon>
        <taxon>Desulfobacteria</taxon>
        <taxon>Desulfobacterales</taxon>
        <taxon>Desulfolunaceae</taxon>
        <taxon>Desulfoluna</taxon>
    </lineage>
</organism>
<dbReference type="STRING" id="419481.SAMN05216233_103235"/>